<gene>
    <name evidence="2" type="ORF">ACFY35_23145</name>
</gene>
<dbReference type="PRINTS" id="PR00379">
    <property type="entry name" value="INTEIN"/>
</dbReference>
<dbReference type="EMBL" id="JBIAZU010000004">
    <property type="protein sequence ID" value="MFF5292348.1"/>
    <property type="molecule type" value="Genomic_DNA"/>
</dbReference>
<dbReference type="InterPro" id="IPR006142">
    <property type="entry name" value="INTEIN"/>
</dbReference>
<evidence type="ECO:0000259" key="1">
    <source>
        <dbReference type="PROSITE" id="PS50819"/>
    </source>
</evidence>
<proteinExistence type="predicted"/>
<comment type="caution">
    <text evidence="2">The sequence shown here is derived from an EMBL/GenBank/DDBJ whole genome shotgun (WGS) entry which is preliminary data.</text>
</comment>
<dbReference type="RefSeq" id="WP_040432763.1">
    <property type="nucleotide sequence ID" value="NZ_JBIAZU010000004.1"/>
</dbReference>
<protein>
    <submittedName>
        <fullName evidence="2">Helix-turn-helix domain-containing protein</fullName>
    </submittedName>
</protein>
<dbReference type="InterPro" id="IPR004042">
    <property type="entry name" value="Intein_endonuc_central"/>
</dbReference>
<dbReference type="InterPro" id="IPR027434">
    <property type="entry name" value="Homing_endonucl"/>
</dbReference>
<sequence length="252" mass="28721">MHPPRIREQALRLRAQGVPFGEICKVLAISRNTAGHWFYGDRARRRAELDAEPSRCPRCARPPRAPDDQAAYAYLLGLYLGDGHLVTKARVPVLRVFCADAWPGLIDECEIAMLAVIARKVQRVQKQGCIGVQAYSKHWPCLLPQHGPGHKHHRPILLADWQAPIMSRHAGQLLRGLFHSDGCRVTNRIKRGNKCYAYPRYNFSNESRDIMGLCQKSLDRLGVEWRMCRPNMLSVARREAVARLDEFVGPKW</sequence>
<name>A0ABW6WGC4_9ACTN</name>
<keyword evidence="3" id="KW-1185">Reference proteome</keyword>
<accession>A0ABW6WGC4</accession>
<reference evidence="2 3" key="1">
    <citation type="submission" date="2024-10" db="EMBL/GenBank/DDBJ databases">
        <title>The Natural Products Discovery Center: Release of the First 8490 Sequenced Strains for Exploring Actinobacteria Biosynthetic Diversity.</title>
        <authorList>
            <person name="Kalkreuter E."/>
            <person name="Kautsar S.A."/>
            <person name="Yang D."/>
            <person name="Bader C.D."/>
            <person name="Teijaro C.N."/>
            <person name="Fluegel L."/>
            <person name="Davis C.M."/>
            <person name="Simpson J.R."/>
            <person name="Lauterbach L."/>
            <person name="Steele A.D."/>
            <person name="Gui C."/>
            <person name="Meng S."/>
            <person name="Li G."/>
            <person name="Viehrig K."/>
            <person name="Ye F."/>
            <person name="Su P."/>
            <person name="Kiefer A.F."/>
            <person name="Nichols A."/>
            <person name="Cepeda A.J."/>
            <person name="Yan W."/>
            <person name="Fan B."/>
            <person name="Jiang Y."/>
            <person name="Adhikari A."/>
            <person name="Zheng C.-J."/>
            <person name="Schuster L."/>
            <person name="Cowan T.M."/>
            <person name="Smanski M.J."/>
            <person name="Chevrette M.G."/>
            <person name="De Carvalho L.P.S."/>
            <person name="Shen B."/>
        </authorList>
    </citation>
    <scope>NUCLEOTIDE SEQUENCE [LARGE SCALE GENOMIC DNA]</scope>
    <source>
        <strain evidence="2 3">NPDC000087</strain>
    </source>
</reference>
<organism evidence="2 3">
    <name type="scientific">Paractinoplanes globisporus</name>
    <dbReference type="NCBI Taxonomy" id="113565"/>
    <lineage>
        <taxon>Bacteria</taxon>
        <taxon>Bacillati</taxon>
        <taxon>Actinomycetota</taxon>
        <taxon>Actinomycetes</taxon>
        <taxon>Micromonosporales</taxon>
        <taxon>Micromonosporaceae</taxon>
        <taxon>Paractinoplanes</taxon>
    </lineage>
</organism>
<dbReference type="PROSITE" id="PS50819">
    <property type="entry name" value="INTEIN_ENDONUCLEASE"/>
    <property type="match status" value="1"/>
</dbReference>
<evidence type="ECO:0000313" key="3">
    <source>
        <dbReference type="Proteomes" id="UP001602245"/>
    </source>
</evidence>
<feature type="domain" description="DOD-type homing endonuclease" evidence="1">
    <location>
        <begin position="75"/>
        <end position="223"/>
    </location>
</feature>
<dbReference type="Gene3D" id="3.10.28.10">
    <property type="entry name" value="Homing endonucleases"/>
    <property type="match status" value="1"/>
</dbReference>
<dbReference type="Proteomes" id="UP001602245">
    <property type="component" value="Unassembled WGS sequence"/>
</dbReference>
<evidence type="ECO:0000313" key="2">
    <source>
        <dbReference type="EMBL" id="MFF5292348.1"/>
    </source>
</evidence>